<gene>
    <name evidence="1" type="ORF">EZS28_033334</name>
</gene>
<dbReference type="EMBL" id="SNRW01014744">
    <property type="protein sequence ID" value="KAA6371139.1"/>
    <property type="molecule type" value="Genomic_DNA"/>
</dbReference>
<reference evidence="1 2" key="1">
    <citation type="submission" date="2019-03" db="EMBL/GenBank/DDBJ databases">
        <title>Single cell metagenomics reveals metabolic interactions within the superorganism composed of flagellate Streblomastix strix and complex community of Bacteroidetes bacteria on its surface.</title>
        <authorList>
            <person name="Treitli S.C."/>
            <person name="Kolisko M."/>
            <person name="Husnik F."/>
            <person name="Keeling P."/>
            <person name="Hampl V."/>
        </authorList>
    </citation>
    <scope>NUCLEOTIDE SEQUENCE [LARGE SCALE GENOMIC DNA]</scope>
    <source>
        <strain evidence="1">ST1C</strain>
    </source>
</reference>
<dbReference type="AlphaFoldDB" id="A0A5J4UKV4"/>
<sequence length="848" mass="87883">LSSIAELEQDNFTDITQSGTGSGAAISTVLNSGSSLKISSSSTFTRCKANNGLGGALYSQISDGQIELNKVTFTSCESKTGGAVYSTISGTGKLTVTNQCNFTSCKTSDSGGAIYTTISGGQLDMNYITFTSCTSSGLGGAYHAQISGGSADLNRVTMNECKGTYGGGINAIISGSGKLTAINQTQFTGCQGTQGNGGGIYAQINSGASSSVCISITGSNKTTFSSCTVPTASGLGGAIFLDFASGTETKYDLTGASYSTTTSSLNNALYGKNLFIKAANLRTAVPIGDTTRIKLGAINPETDFYKLMGVDGSNTLAVPLYYVYTAIISDIYHVNNAASTYTIGSGYNNTFCGHYGWPCLTIGYAIDQSGSATNKKVGIITGYKQIASQGIAKTGVQIQNSLTSTGSTSTTHSVLLIESAGKFPITSGTVQFSYISFSINTNAGSGYVITGSTSSTKITIDNCLMVMTGGTSSSISVGLVQLNVGSLSTSNLQVNNINIASNSVIKINNGAGEVNIIGSKFNSVSRTGTGNGAAINAELNGASKMTIKDGCQFTSCSCANGNGGAIYASLSSGASGSVSITGSASTFSSCTVSTTSGLGGAIYLDFASGTETKYDLTGASYQTGNDASYGKNLFIKAANLRTAVPIGDATRIKLGAINPETNMFNLMGYDNGITTLAVPLYFLYTAIQSDIFHVYNPTSPFQIGSGNNNRFCGHLEWPCLTIDYAISQNTYNVKKIGIMNEYQLNEQFEINEGGKEVQILNQLTDSGTFTDIKSIMYIEGVGKISITGGTLSINKIIFTINENATNGYVITGTATSTSISINNCIMKMQSDAEGYSILTGLIELQNNK</sequence>
<feature type="non-terminal residue" evidence="1">
    <location>
        <position position="1"/>
    </location>
</feature>
<evidence type="ECO:0000313" key="1">
    <source>
        <dbReference type="EMBL" id="KAA6371139.1"/>
    </source>
</evidence>
<accession>A0A5J4UKV4</accession>
<proteinExistence type="predicted"/>
<protein>
    <submittedName>
        <fullName evidence="1">Uncharacterized protein</fullName>
    </submittedName>
</protein>
<comment type="caution">
    <text evidence="1">The sequence shown here is derived from an EMBL/GenBank/DDBJ whole genome shotgun (WGS) entry which is preliminary data.</text>
</comment>
<organism evidence="1 2">
    <name type="scientific">Streblomastix strix</name>
    <dbReference type="NCBI Taxonomy" id="222440"/>
    <lineage>
        <taxon>Eukaryota</taxon>
        <taxon>Metamonada</taxon>
        <taxon>Preaxostyla</taxon>
        <taxon>Oxymonadida</taxon>
        <taxon>Streblomastigidae</taxon>
        <taxon>Streblomastix</taxon>
    </lineage>
</organism>
<dbReference type="OrthoDB" id="10689062at2759"/>
<dbReference type="Proteomes" id="UP000324800">
    <property type="component" value="Unassembled WGS sequence"/>
</dbReference>
<evidence type="ECO:0000313" key="2">
    <source>
        <dbReference type="Proteomes" id="UP000324800"/>
    </source>
</evidence>
<name>A0A5J4UKV4_9EUKA</name>